<dbReference type="AlphaFoldDB" id="A0A239P828"/>
<dbReference type="Gene3D" id="2.170.16.10">
    <property type="entry name" value="Hedgehog/Intein (Hint) domain"/>
    <property type="match status" value="1"/>
</dbReference>
<reference evidence="2 3" key="1">
    <citation type="submission" date="2017-06" db="EMBL/GenBank/DDBJ databases">
        <authorList>
            <person name="Kim H.J."/>
            <person name="Triplett B.A."/>
        </authorList>
    </citation>
    <scope>NUCLEOTIDE SEQUENCE [LARGE SCALE GENOMIC DNA]</scope>
    <source>
        <strain evidence="2 3">DSM 44715</strain>
    </source>
</reference>
<dbReference type="InterPro" id="IPR003587">
    <property type="entry name" value="Hint_dom_N"/>
</dbReference>
<dbReference type="InterPro" id="IPR006141">
    <property type="entry name" value="Intein_N"/>
</dbReference>
<dbReference type="InterPro" id="IPR036844">
    <property type="entry name" value="Hint_dom_sf"/>
</dbReference>
<proteinExistence type="predicted"/>
<dbReference type="SUPFAM" id="SSF51294">
    <property type="entry name" value="Hedgehog/intein (Hint) domain"/>
    <property type="match status" value="1"/>
</dbReference>
<dbReference type="PROSITE" id="PS50817">
    <property type="entry name" value="INTEIN_N_TER"/>
    <property type="match status" value="1"/>
</dbReference>
<sequence>MDECVRTMFYAKLNKAWIDLNGGFAIFLGGRGRRGRPSPTTTKLRQRLAGVARNLRCSSSFVPGTDVLMADGTRKPIEDVKVGDKVLATDPETGKTRAQPVLGTITSKGDKNLVQITVNADAPALGWTEGDTPEPTTATPLLKKPKSGVLIATDTHPFWVGGDINAWVEAADLKPGMWLRSSAGTYVQITVAEHETTRHQRVHNLTIANLHTYYVEAGQSSVLVHNEDVCDLRVIATGQAIEHNRASVRAMPEGYGFSGVYDPTTGRLVARLSSGPQALVPQAGGHGRTNREMFGNSTETVGFVAIVRDGSLEVRWNSGSVNRRNFRNAAAPTQYREPIMEALRNLTGLEVSG</sequence>
<evidence type="ECO:0000313" key="2">
    <source>
        <dbReference type="EMBL" id="SNT63196.1"/>
    </source>
</evidence>
<feature type="domain" description="Hint" evidence="1">
    <location>
        <begin position="58"/>
        <end position="183"/>
    </location>
</feature>
<dbReference type="Proteomes" id="UP000198318">
    <property type="component" value="Unassembled WGS sequence"/>
</dbReference>
<dbReference type="Pfam" id="PF07591">
    <property type="entry name" value="PT-HINT"/>
    <property type="match status" value="1"/>
</dbReference>
<gene>
    <name evidence="2" type="ORF">SAMN05443665_10952</name>
</gene>
<accession>A0A239P828</accession>
<name>A0A239P828_9ACTN</name>
<organism evidence="2 3">
    <name type="scientific">Actinomadura meyerae</name>
    <dbReference type="NCBI Taxonomy" id="240840"/>
    <lineage>
        <taxon>Bacteria</taxon>
        <taxon>Bacillati</taxon>
        <taxon>Actinomycetota</taxon>
        <taxon>Actinomycetes</taxon>
        <taxon>Streptosporangiales</taxon>
        <taxon>Thermomonosporaceae</taxon>
        <taxon>Actinomadura</taxon>
    </lineage>
</organism>
<evidence type="ECO:0000313" key="3">
    <source>
        <dbReference type="Proteomes" id="UP000198318"/>
    </source>
</evidence>
<dbReference type="CDD" id="cd00081">
    <property type="entry name" value="Hint"/>
    <property type="match status" value="1"/>
</dbReference>
<dbReference type="EMBL" id="FZOR01000095">
    <property type="protein sequence ID" value="SNT63196.1"/>
    <property type="molecule type" value="Genomic_DNA"/>
</dbReference>
<dbReference type="SMART" id="SM00306">
    <property type="entry name" value="HintN"/>
    <property type="match status" value="1"/>
</dbReference>
<keyword evidence="3" id="KW-1185">Reference proteome</keyword>
<dbReference type="GO" id="GO:0016539">
    <property type="term" value="P:intein-mediated protein splicing"/>
    <property type="evidence" value="ECO:0007669"/>
    <property type="project" value="InterPro"/>
</dbReference>
<evidence type="ECO:0000259" key="1">
    <source>
        <dbReference type="SMART" id="SM00306"/>
    </source>
</evidence>
<protein>
    <submittedName>
        <fullName evidence="2">Hom_end-associated Hint</fullName>
    </submittedName>
</protein>